<dbReference type="EMBL" id="CP038799">
    <property type="protein sequence ID" value="QIV85508.1"/>
    <property type="molecule type" value="Genomic_DNA"/>
</dbReference>
<dbReference type="KEGG" id="mfre:EXE63_24995"/>
<dbReference type="InterPro" id="IPR041583">
    <property type="entry name" value="TetR_C_31"/>
</dbReference>
<proteinExistence type="predicted"/>
<sequence>MNATSPEAPPGNRRKPDPDSRRREICDAAIELLAEDGVKGLSHLKVDRRLALPDGTTSFYFRTRSALVHALAQRVAERDLSELTAATEFQANAAPGPSGLARLVMAAATGEPFARTKARYELMLQANRDPDLAAVVHSNSDRFLGLIRDFVERMNPQGAAIPRMVLDQQAYVLTQLISGIMLAFTAGDGTITDAGELDRIMAAVVAGIAGAH</sequence>
<organism evidence="7 8">
    <name type="scientific">Mycolicibacterium frederiksbergense</name>
    <dbReference type="NCBI Taxonomy" id="117567"/>
    <lineage>
        <taxon>Bacteria</taxon>
        <taxon>Bacillati</taxon>
        <taxon>Actinomycetota</taxon>
        <taxon>Actinomycetes</taxon>
        <taxon>Mycobacteriales</taxon>
        <taxon>Mycobacteriaceae</taxon>
        <taxon>Mycolicibacterium</taxon>
    </lineage>
</organism>
<dbReference type="GO" id="GO:0003700">
    <property type="term" value="F:DNA-binding transcription factor activity"/>
    <property type="evidence" value="ECO:0007669"/>
    <property type="project" value="TreeGrafter"/>
</dbReference>
<dbReference type="PANTHER" id="PTHR30055">
    <property type="entry name" value="HTH-TYPE TRANSCRIPTIONAL REGULATOR RUTR"/>
    <property type="match status" value="1"/>
</dbReference>
<evidence type="ECO:0000256" key="4">
    <source>
        <dbReference type="PROSITE-ProRule" id="PRU00335"/>
    </source>
</evidence>
<evidence type="ECO:0000256" key="3">
    <source>
        <dbReference type="ARBA" id="ARBA00023163"/>
    </source>
</evidence>
<dbReference type="AlphaFoldDB" id="A0A6H0SDQ7"/>
<reference evidence="7 8" key="1">
    <citation type="submission" date="2019-04" db="EMBL/GenBank/DDBJ databases">
        <title>Draft, Whole-Genome Sequence of the Anthracene-degrading Mycobacterium frederiksbergense LB501T, Isolated from a Polycyclic Aromatic Hydrocarbon (PAH)-Contaminated Soil.</title>
        <authorList>
            <person name="Augelletti F."/>
        </authorList>
    </citation>
    <scope>NUCLEOTIDE SEQUENCE [LARGE SCALE GENOMIC DNA]</scope>
    <source>
        <strain evidence="7 8">LB 501T</strain>
    </source>
</reference>
<feature type="region of interest" description="Disordered" evidence="5">
    <location>
        <begin position="1"/>
        <end position="22"/>
    </location>
</feature>
<dbReference type="Gene3D" id="1.10.357.10">
    <property type="entry name" value="Tetracycline Repressor, domain 2"/>
    <property type="match status" value="1"/>
</dbReference>
<protein>
    <submittedName>
        <fullName evidence="7">TetR/AcrR family transcriptional regulator</fullName>
    </submittedName>
</protein>
<dbReference type="InterPro" id="IPR009057">
    <property type="entry name" value="Homeodomain-like_sf"/>
</dbReference>
<dbReference type="InterPro" id="IPR050109">
    <property type="entry name" value="HTH-type_TetR-like_transc_reg"/>
</dbReference>
<feature type="DNA-binding region" description="H-T-H motif" evidence="4">
    <location>
        <begin position="42"/>
        <end position="61"/>
    </location>
</feature>
<dbReference type="PANTHER" id="PTHR30055:SF234">
    <property type="entry name" value="HTH-TYPE TRANSCRIPTIONAL REGULATOR BETI"/>
    <property type="match status" value="1"/>
</dbReference>
<evidence type="ECO:0000256" key="1">
    <source>
        <dbReference type="ARBA" id="ARBA00023015"/>
    </source>
</evidence>
<keyword evidence="3" id="KW-0804">Transcription</keyword>
<gene>
    <name evidence="7" type="ORF">EXE63_24995</name>
</gene>
<keyword evidence="8" id="KW-1185">Reference proteome</keyword>
<feature type="domain" description="HTH tetR-type" evidence="6">
    <location>
        <begin position="19"/>
        <end position="79"/>
    </location>
</feature>
<dbReference type="Pfam" id="PF17940">
    <property type="entry name" value="TetR_C_31"/>
    <property type="match status" value="1"/>
</dbReference>
<dbReference type="PROSITE" id="PS50977">
    <property type="entry name" value="HTH_TETR_2"/>
    <property type="match status" value="1"/>
</dbReference>
<evidence type="ECO:0000259" key="6">
    <source>
        <dbReference type="PROSITE" id="PS50977"/>
    </source>
</evidence>
<dbReference type="Proteomes" id="UP000501849">
    <property type="component" value="Chromosome"/>
</dbReference>
<evidence type="ECO:0000313" key="7">
    <source>
        <dbReference type="EMBL" id="QIV85508.1"/>
    </source>
</evidence>
<keyword evidence="1" id="KW-0805">Transcription regulation</keyword>
<accession>A0A6H0SDQ7</accession>
<dbReference type="GO" id="GO:0000976">
    <property type="term" value="F:transcription cis-regulatory region binding"/>
    <property type="evidence" value="ECO:0007669"/>
    <property type="project" value="TreeGrafter"/>
</dbReference>
<name>A0A6H0SDQ7_9MYCO</name>
<keyword evidence="2 4" id="KW-0238">DNA-binding</keyword>
<evidence type="ECO:0000313" key="8">
    <source>
        <dbReference type="Proteomes" id="UP000501849"/>
    </source>
</evidence>
<dbReference type="InterPro" id="IPR001647">
    <property type="entry name" value="HTH_TetR"/>
</dbReference>
<dbReference type="SUPFAM" id="SSF46689">
    <property type="entry name" value="Homeodomain-like"/>
    <property type="match status" value="1"/>
</dbReference>
<evidence type="ECO:0000256" key="2">
    <source>
        <dbReference type="ARBA" id="ARBA00023125"/>
    </source>
</evidence>
<evidence type="ECO:0000256" key="5">
    <source>
        <dbReference type="SAM" id="MobiDB-lite"/>
    </source>
</evidence>